<dbReference type="SUPFAM" id="SSF81296">
    <property type="entry name" value="E set domains"/>
    <property type="match status" value="1"/>
</dbReference>
<feature type="region of interest" description="Disordered" evidence="1">
    <location>
        <begin position="351"/>
        <end position="373"/>
    </location>
</feature>
<name>A0A6A6QKV9_9PEZI</name>
<dbReference type="PANTHER" id="PTHR40625:SF1">
    <property type="entry name" value="AMP-ACTIVATED PROTEIN KINASE GLYCOGEN-BINDING DOMAIN-CONTAINING PROTEIN"/>
    <property type="match status" value="1"/>
</dbReference>
<dbReference type="PANTHER" id="PTHR40625">
    <property type="entry name" value="GTP-BINDING PROTEIN ESDC-RELATED"/>
    <property type="match status" value="1"/>
</dbReference>
<feature type="region of interest" description="Disordered" evidence="1">
    <location>
        <begin position="117"/>
        <end position="212"/>
    </location>
</feature>
<feature type="compositionally biased region" description="Basic residues" evidence="1">
    <location>
        <begin position="193"/>
        <end position="203"/>
    </location>
</feature>
<feature type="compositionally biased region" description="Polar residues" evidence="1">
    <location>
        <begin position="430"/>
        <end position="440"/>
    </location>
</feature>
<accession>A0A6A6QKV9</accession>
<dbReference type="EMBL" id="MU004194">
    <property type="protein sequence ID" value="KAF2492323.1"/>
    <property type="molecule type" value="Genomic_DNA"/>
</dbReference>
<gene>
    <name evidence="2" type="ORF">BU16DRAFT_564779</name>
</gene>
<evidence type="ECO:0000313" key="3">
    <source>
        <dbReference type="Proteomes" id="UP000799750"/>
    </source>
</evidence>
<evidence type="ECO:0000313" key="2">
    <source>
        <dbReference type="EMBL" id="KAF2492323.1"/>
    </source>
</evidence>
<feature type="compositionally biased region" description="Basic and acidic residues" evidence="1">
    <location>
        <begin position="160"/>
        <end position="182"/>
    </location>
</feature>
<feature type="compositionally biased region" description="Low complexity" evidence="1">
    <location>
        <begin position="121"/>
        <end position="130"/>
    </location>
</feature>
<organism evidence="2 3">
    <name type="scientific">Lophium mytilinum</name>
    <dbReference type="NCBI Taxonomy" id="390894"/>
    <lineage>
        <taxon>Eukaryota</taxon>
        <taxon>Fungi</taxon>
        <taxon>Dikarya</taxon>
        <taxon>Ascomycota</taxon>
        <taxon>Pezizomycotina</taxon>
        <taxon>Dothideomycetes</taxon>
        <taxon>Pleosporomycetidae</taxon>
        <taxon>Mytilinidiales</taxon>
        <taxon>Mytilinidiaceae</taxon>
        <taxon>Lophium</taxon>
    </lineage>
</organism>
<feature type="region of interest" description="Disordered" evidence="1">
    <location>
        <begin position="430"/>
        <end position="454"/>
    </location>
</feature>
<protein>
    <submittedName>
        <fullName evidence="2">Uncharacterized protein</fullName>
    </submittedName>
</protein>
<sequence>MPSTTLVTFLFESAPAARTIELLGSWDNFNKPYAMKLDLRKGKNFWSGCYCFEDIICDGDLSSPSLRRNGALKMGGTYWYYYRIDGHDECHDPSQTSTTFCPLLPGQPLNVLEVPYDSRSRSNSASSTSSGVHTLNPEDKYLNPRPAPLPLPKIITSSHGLEEHRKRPQLDMKYLGNDRDYPRSAGYDSPNRARSRSPFRRLAKSATGSPNESLKTTLFDFKEASDKIRATFESVNFGKSSLLEEQRGRSRHVRGAHELRIGSPFLVSGLDEQRDLIPLTTVDSKAQSTLPAASSAMTANLSPLRSHPVDPNHDLHFPHVVEEKEPSLDRARSQAQDSFLVPIERTPLRGRALSVEHRRSKSPRRVPDSRERADVSYRRRSMSVGKVREPSPLRNTVVYDELLLIPDQIQEAKNEDDNDHQTPDAMWTNFLATPPSNDSRPASRRGEEPMPFPQSMPLVEKRLPNLPSYLVPEPLFFHDRNVDSHNDFRDFVDAEACAEPTSHFSLWSIEFPALSSDGDGVHSPTLSSITTSSSDIETPQRLCDQYMGDLNALYDTASPNEVKFESGFSSPAGHATVTAHNSAFLDSTTPETSFHPHIARPESASRRHATCFGLSDGFQGYSLPDYQTASDATLTKVSASRPAYADSSAPGVEQNLGSDAAMTQLEQLMTDFGYLGGAVL</sequence>
<evidence type="ECO:0000256" key="1">
    <source>
        <dbReference type="SAM" id="MobiDB-lite"/>
    </source>
</evidence>
<dbReference type="OrthoDB" id="5422351at2759"/>
<proteinExistence type="predicted"/>
<dbReference type="AlphaFoldDB" id="A0A6A6QKV9"/>
<reference evidence="2" key="1">
    <citation type="journal article" date="2020" name="Stud. Mycol.">
        <title>101 Dothideomycetes genomes: a test case for predicting lifestyles and emergence of pathogens.</title>
        <authorList>
            <person name="Haridas S."/>
            <person name="Albert R."/>
            <person name="Binder M."/>
            <person name="Bloem J."/>
            <person name="Labutti K."/>
            <person name="Salamov A."/>
            <person name="Andreopoulos B."/>
            <person name="Baker S."/>
            <person name="Barry K."/>
            <person name="Bills G."/>
            <person name="Bluhm B."/>
            <person name="Cannon C."/>
            <person name="Castanera R."/>
            <person name="Culley D."/>
            <person name="Daum C."/>
            <person name="Ezra D."/>
            <person name="Gonzalez J."/>
            <person name="Henrissat B."/>
            <person name="Kuo A."/>
            <person name="Liang C."/>
            <person name="Lipzen A."/>
            <person name="Lutzoni F."/>
            <person name="Magnuson J."/>
            <person name="Mondo S."/>
            <person name="Nolan M."/>
            <person name="Ohm R."/>
            <person name="Pangilinan J."/>
            <person name="Park H.-J."/>
            <person name="Ramirez L."/>
            <person name="Alfaro M."/>
            <person name="Sun H."/>
            <person name="Tritt A."/>
            <person name="Yoshinaga Y."/>
            <person name="Zwiers L.-H."/>
            <person name="Turgeon B."/>
            <person name="Goodwin S."/>
            <person name="Spatafora J."/>
            <person name="Crous P."/>
            <person name="Grigoriev I."/>
        </authorList>
    </citation>
    <scope>NUCLEOTIDE SEQUENCE</scope>
    <source>
        <strain evidence="2">CBS 269.34</strain>
    </source>
</reference>
<dbReference type="InterPro" id="IPR014756">
    <property type="entry name" value="Ig_E-set"/>
</dbReference>
<dbReference type="Proteomes" id="UP000799750">
    <property type="component" value="Unassembled WGS sequence"/>
</dbReference>
<keyword evidence="3" id="KW-1185">Reference proteome</keyword>